<evidence type="ECO:0000256" key="5">
    <source>
        <dbReference type="SAM" id="MobiDB-lite"/>
    </source>
</evidence>
<dbReference type="PROSITE" id="PS51935">
    <property type="entry name" value="NLPC_P60"/>
    <property type="match status" value="1"/>
</dbReference>
<accession>A0A9D1UQ14</accession>
<evidence type="ECO:0000313" key="8">
    <source>
        <dbReference type="Proteomes" id="UP000824189"/>
    </source>
</evidence>
<name>A0A9D1UQ14_9CORY</name>
<protein>
    <submittedName>
        <fullName evidence="7">C40 family peptidase</fullName>
    </submittedName>
</protein>
<keyword evidence="4" id="KW-0788">Thiol protease</keyword>
<dbReference type="Proteomes" id="UP000824189">
    <property type="component" value="Unassembled WGS sequence"/>
</dbReference>
<sequence>MIDLGALLSPIQRVVPPPLRPGASAVVPGLDSPAGRALLDTVGAEAARAVAGTAGQAIAQALTREAATLSGVLDAGQGLDELADQGQQVVAAAIQELTVIAAECLRELTQAAPAAVMNPAGGMAMLLPIALRHWSRAQARYDAMEAEMTQLTHQVEQVEVPSPQAGPAVTAPMGDGGEGGGGVAEKIEDNAAAPSDQAQRAVAAAKSALGTPYQWGGTTPGQGLDCSGLTQWAYAQAGVDIPRTADAQAVGPQIPRDQLQPGDLAVWDGHVAMIVEGGQMIEAGDPVQINPIRQDNIGMNFKGFYRPTAA</sequence>
<dbReference type="EMBL" id="DXFZ01000071">
    <property type="protein sequence ID" value="HIW95984.1"/>
    <property type="molecule type" value="Genomic_DNA"/>
</dbReference>
<dbReference type="PANTHER" id="PTHR47359:SF3">
    <property type="entry name" value="NLP_P60 DOMAIN-CONTAINING PROTEIN-RELATED"/>
    <property type="match status" value="1"/>
</dbReference>
<feature type="compositionally biased region" description="Gly residues" evidence="5">
    <location>
        <begin position="174"/>
        <end position="183"/>
    </location>
</feature>
<organism evidence="7 8">
    <name type="scientific">Candidatus Corynebacterium gallistercoris</name>
    <dbReference type="NCBI Taxonomy" id="2838530"/>
    <lineage>
        <taxon>Bacteria</taxon>
        <taxon>Bacillati</taxon>
        <taxon>Actinomycetota</taxon>
        <taxon>Actinomycetes</taxon>
        <taxon>Mycobacteriales</taxon>
        <taxon>Corynebacteriaceae</taxon>
        <taxon>Corynebacterium</taxon>
    </lineage>
</organism>
<keyword evidence="3" id="KW-0378">Hydrolase</keyword>
<reference evidence="7" key="1">
    <citation type="journal article" date="2021" name="PeerJ">
        <title>Extensive microbial diversity within the chicken gut microbiome revealed by metagenomics and culture.</title>
        <authorList>
            <person name="Gilroy R."/>
            <person name="Ravi A."/>
            <person name="Getino M."/>
            <person name="Pursley I."/>
            <person name="Horton D.L."/>
            <person name="Alikhan N.F."/>
            <person name="Baker D."/>
            <person name="Gharbi K."/>
            <person name="Hall N."/>
            <person name="Watson M."/>
            <person name="Adriaenssens E.M."/>
            <person name="Foster-Nyarko E."/>
            <person name="Jarju S."/>
            <person name="Secka A."/>
            <person name="Antonio M."/>
            <person name="Oren A."/>
            <person name="Chaudhuri R.R."/>
            <person name="La Ragione R."/>
            <person name="Hildebrand F."/>
            <person name="Pallen M.J."/>
        </authorList>
    </citation>
    <scope>NUCLEOTIDE SEQUENCE</scope>
    <source>
        <strain evidence="7">4376</strain>
    </source>
</reference>
<evidence type="ECO:0000256" key="3">
    <source>
        <dbReference type="ARBA" id="ARBA00022801"/>
    </source>
</evidence>
<proteinExistence type="inferred from homology"/>
<feature type="domain" description="NlpC/P60" evidence="6">
    <location>
        <begin position="195"/>
        <end position="310"/>
    </location>
</feature>
<dbReference type="InterPro" id="IPR000064">
    <property type="entry name" value="NLP_P60_dom"/>
</dbReference>
<dbReference type="GO" id="GO:0008234">
    <property type="term" value="F:cysteine-type peptidase activity"/>
    <property type="evidence" value="ECO:0007669"/>
    <property type="project" value="UniProtKB-KW"/>
</dbReference>
<dbReference type="InterPro" id="IPR038765">
    <property type="entry name" value="Papain-like_cys_pep_sf"/>
</dbReference>
<reference evidence="7" key="2">
    <citation type="submission" date="2021-04" db="EMBL/GenBank/DDBJ databases">
        <authorList>
            <person name="Gilroy R."/>
        </authorList>
    </citation>
    <scope>NUCLEOTIDE SEQUENCE</scope>
    <source>
        <strain evidence="7">4376</strain>
    </source>
</reference>
<evidence type="ECO:0000256" key="1">
    <source>
        <dbReference type="ARBA" id="ARBA00007074"/>
    </source>
</evidence>
<evidence type="ECO:0000313" key="7">
    <source>
        <dbReference type="EMBL" id="HIW95984.1"/>
    </source>
</evidence>
<evidence type="ECO:0000256" key="4">
    <source>
        <dbReference type="ARBA" id="ARBA00022807"/>
    </source>
</evidence>
<keyword evidence="2" id="KW-0645">Protease</keyword>
<dbReference type="Gene3D" id="3.90.1720.10">
    <property type="entry name" value="endopeptidase domain like (from Nostoc punctiforme)"/>
    <property type="match status" value="1"/>
</dbReference>
<feature type="region of interest" description="Disordered" evidence="5">
    <location>
        <begin position="163"/>
        <end position="185"/>
    </location>
</feature>
<gene>
    <name evidence="7" type="ORF">H9867_05800</name>
</gene>
<dbReference type="GO" id="GO:0006508">
    <property type="term" value="P:proteolysis"/>
    <property type="evidence" value="ECO:0007669"/>
    <property type="project" value="UniProtKB-KW"/>
</dbReference>
<comment type="caution">
    <text evidence="7">The sequence shown here is derived from an EMBL/GenBank/DDBJ whole genome shotgun (WGS) entry which is preliminary data.</text>
</comment>
<dbReference type="InterPro" id="IPR051794">
    <property type="entry name" value="PG_Endopeptidase_C40"/>
</dbReference>
<evidence type="ECO:0000259" key="6">
    <source>
        <dbReference type="PROSITE" id="PS51935"/>
    </source>
</evidence>
<dbReference type="Pfam" id="PF00877">
    <property type="entry name" value="NLPC_P60"/>
    <property type="match status" value="1"/>
</dbReference>
<dbReference type="PANTHER" id="PTHR47359">
    <property type="entry name" value="PEPTIDOGLYCAN DL-ENDOPEPTIDASE CWLO"/>
    <property type="match status" value="1"/>
</dbReference>
<comment type="similarity">
    <text evidence="1">Belongs to the peptidase C40 family.</text>
</comment>
<dbReference type="SUPFAM" id="SSF54001">
    <property type="entry name" value="Cysteine proteinases"/>
    <property type="match status" value="1"/>
</dbReference>
<dbReference type="AlphaFoldDB" id="A0A9D1UQ14"/>
<evidence type="ECO:0000256" key="2">
    <source>
        <dbReference type="ARBA" id="ARBA00022670"/>
    </source>
</evidence>